<name>A0A6M7TJL1_9HYPH</name>
<protein>
    <submittedName>
        <fullName evidence="2">SGNH/GDSL hydrolase family protein</fullName>
    </submittedName>
</protein>
<evidence type="ECO:0000313" key="3">
    <source>
        <dbReference type="Proteomes" id="UP000275530"/>
    </source>
</evidence>
<dbReference type="Gene3D" id="3.40.50.1110">
    <property type="entry name" value="SGNH hydrolase"/>
    <property type="match status" value="1"/>
</dbReference>
<dbReference type="RefSeq" id="WP_064982689.1">
    <property type="nucleotide sequence ID" value="NZ_CP033507.1"/>
</dbReference>
<feature type="domain" description="SGNH hydrolase-type esterase" evidence="1">
    <location>
        <begin position="377"/>
        <end position="519"/>
    </location>
</feature>
<keyword evidence="2" id="KW-0378">Hydrolase</keyword>
<organism evidence="2 3">
    <name type="scientific">Mesorhizobium jarvisii</name>
    <dbReference type="NCBI Taxonomy" id="1777867"/>
    <lineage>
        <taxon>Bacteria</taxon>
        <taxon>Pseudomonadati</taxon>
        <taxon>Pseudomonadota</taxon>
        <taxon>Alphaproteobacteria</taxon>
        <taxon>Hyphomicrobiales</taxon>
        <taxon>Phyllobacteriaceae</taxon>
        <taxon>Mesorhizobium</taxon>
    </lineage>
</organism>
<gene>
    <name evidence="2" type="ORF">D3242_22915</name>
</gene>
<reference evidence="2 3" key="1">
    <citation type="submission" date="2018-09" db="EMBL/GenBank/DDBJ databases">
        <title>Mesorhizobium carmichaelinearum sp. nov. isolated from Carmichaelinea spp. root nodules in New Zealand.</title>
        <authorList>
            <person name="De Meyer S.E."/>
        </authorList>
    </citation>
    <scope>NUCLEOTIDE SEQUENCE [LARGE SCALE GENOMIC DNA]</scope>
    <source>
        <strain evidence="2 3">LMG 28313</strain>
    </source>
</reference>
<dbReference type="InterPro" id="IPR036514">
    <property type="entry name" value="SGNH_hydro_sf"/>
</dbReference>
<dbReference type="EMBL" id="QZXA01000009">
    <property type="protein sequence ID" value="RJT31115.1"/>
    <property type="molecule type" value="Genomic_DNA"/>
</dbReference>
<dbReference type="CDD" id="cd00229">
    <property type="entry name" value="SGNH_hydrolase"/>
    <property type="match status" value="1"/>
</dbReference>
<proteinExistence type="predicted"/>
<dbReference type="Proteomes" id="UP000275530">
    <property type="component" value="Unassembled WGS sequence"/>
</dbReference>
<dbReference type="AlphaFoldDB" id="A0A6M7TJL1"/>
<dbReference type="InterPro" id="IPR013830">
    <property type="entry name" value="SGNH_hydro"/>
</dbReference>
<dbReference type="SUPFAM" id="SSF52266">
    <property type="entry name" value="SGNH hydrolase"/>
    <property type="match status" value="1"/>
</dbReference>
<dbReference type="Pfam" id="PF13472">
    <property type="entry name" value="Lipase_GDSL_2"/>
    <property type="match status" value="1"/>
</dbReference>
<evidence type="ECO:0000313" key="2">
    <source>
        <dbReference type="EMBL" id="RJT31115.1"/>
    </source>
</evidence>
<evidence type="ECO:0000259" key="1">
    <source>
        <dbReference type="Pfam" id="PF13472"/>
    </source>
</evidence>
<accession>A0A6M7TJL1</accession>
<comment type="caution">
    <text evidence="2">The sequence shown here is derived from an EMBL/GenBank/DDBJ whole genome shotgun (WGS) entry which is preliminary data.</text>
</comment>
<dbReference type="GO" id="GO:0016788">
    <property type="term" value="F:hydrolase activity, acting on ester bonds"/>
    <property type="evidence" value="ECO:0007669"/>
    <property type="project" value="UniProtKB-ARBA"/>
</dbReference>
<keyword evidence="3" id="KW-1185">Reference proteome</keyword>
<sequence length="706" mass="75370">MAVVPFNTLFADGPAGNPYQPPKQDLRDTFNDLNGRISTVSDSVHYSTEFGFVDDGVAGVNTGTNNDAAWAAAKAALTNGETLVMVRQNTGVFYFATTSDFTGIPIDATSNPTFNGPNVYNDRTSAEVAAGGPPITIVGAGRLTSISTSLNVTYRRHAEPVAKVDFLTDGDVAYDEPTVVDMSAAAVTMLKYAWPNGNTTSATSTGITKTTNDIQINRATADNSVLMFAGVVPEAACQYSWVVGPNVNDVPFAVLAFDGGYHAVYAALNSRAIHKKLTAASTFTEVNVPDFGANITPETSYTFAQGSITVDLITPTKYQVGLNGVVFAEGDLPSPALYVGPGLFFGPSQTGTSHFFNMVKVKNPSRLAPRPIRALFVGDSKMDPVFQGWPDDIARIMQGSMGVQWEYTKNIAVAGETLAQQLTRILALDMTGYTDVFIGLGTNDAQGITSQTTFDTNLGAMFDQARSLGARVTVLLTPAFYSRADAYGVTGFVNQGQASVNGAAVPAYREIIRRKVASYRDLGFKFALVDAGKICGPTLAQYLTWASTWSGSRVDTNVFDNIHEGRTARTKIAQACARAAFGLATPARTKKYPSLLTSAVPASWFANSWTASSPAAVFWIDERGYKHLDGVIQANAGPLADATVVMTLPTYMKPVRNIQLSAVGSKVATAGQANQTWVEILATGDVRVYGVDPTNKFVRLSDAHWE</sequence>